<dbReference type="InterPro" id="IPR052077">
    <property type="entry name" value="CcrZ_PhaseVar_Mediator"/>
</dbReference>
<protein>
    <submittedName>
        <fullName evidence="2">Aminoglycoside phosphotransferase family protein</fullName>
        <ecNumber evidence="2">2.7.1.-</ecNumber>
    </submittedName>
</protein>
<dbReference type="SUPFAM" id="SSF56112">
    <property type="entry name" value="Protein kinase-like (PK-like)"/>
    <property type="match status" value="2"/>
</dbReference>
<evidence type="ECO:0000313" key="2">
    <source>
        <dbReference type="EMBL" id="MDV7215179.1"/>
    </source>
</evidence>
<organism evidence="2 3">
    <name type="scientific">Streptomyces prunicolor</name>
    <dbReference type="NCBI Taxonomy" id="67348"/>
    <lineage>
        <taxon>Bacteria</taxon>
        <taxon>Bacillati</taxon>
        <taxon>Actinomycetota</taxon>
        <taxon>Actinomycetes</taxon>
        <taxon>Kitasatosporales</taxon>
        <taxon>Streptomycetaceae</taxon>
        <taxon>Streptomyces</taxon>
    </lineage>
</organism>
<gene>
    <name evidence="2" type="ORF">R5A26_04360</name>
</gene>
<keyword evidence="2" id="KW-0808">Transferase</keyword>
<reference evidence="2 3" key="1">
    <citation type="submission" date="2023-10" db="EMBL/GenBank/DDBJ databases">
        <title>Characterization of rhizosphere-enriched actinobacteria from wheat plants lab-grown on chernevaya soil.</title>
        <authorList>
            <person name="Tikhonova E.N."/>
            <person name="Konopkin A."/>
            <person name="Kravchenko I.K."/>
        </authorList>
    </citation>
    <scope>NUCLEOTIDE SEQUENCE [LARGE SCALE GENOMIC DNA]</scope>
    <source>
        <strain evidence="2 3">RR29</strain>
    </source>
</reference>
<dbReference type="EC" id="2.7.1.-" evidence="2"/>
<evidence type="ECO:0000259" key="1">
    <source>
        <dbReference type="Pfam" id="PF01636"/>
    </source>
</evidence>
<dbReference type="InterPro" id="IPR002575">
    <property type="entry name" value="Aminoglycoside_PTrfase"/>
</dbReference>
<feature type="domain" description="Aminoglycoside phosphotransferase" evidence="1">
    <location>
        <begin position="405"/>
        <end position="606"/>
    </location>
</feature>
<dbReference type="Proteomes" id="UP001187346">
    <property type="component" value="Unassembled WGS sequence"/>
</dbReference>
<dbReference type="Pfam" id="PF01636">
    <property type="entry name" value="APH"/>
    <property type="match status" value="2"/>
</dbReference>
<name>A0ABU4F3K4_9ACTN</name>
<dbReference type="PANTHER" id="PTHR40086">
    <property type="entry name" value="PHOSPHOTRANSFERASE YTMP-RELATED"/>
    <property type="match status" value="1"/>
</dbReference>
<dbReference type="InterPro" id="IPR011009">
    <property type="entry name" value="Kinase-like_dom_sf"/>
</dbReference>
<sequence length="704" mass="79813">MVQPSGAVSARLPALRGHERVTIRQRIGDALPVVIRTWQDEAEILDALRGVLPHVPQCLVRHGGMTVLSYVQGVPLSTICRNGKPVEPHLISALAGLLADMTQVRRKDLPPLPPSWPRNSRDSRAFLRTLAMATEDQIRKRNWSKFGGLFATLGIPEDAMVRFAERVPKMTSRPFSFLHTDLHRDNVIFSYDGDPPLICVDWELATFGDPVHDLATHLVRMDYPHEQWSEVMEAWRTAMDQRCGDAVQGAERDLKHYVDFERAQSVYPDVMRAVTSLGDKFDQRELDVATHAVHRALVAAETPLRLKSVPDEQDIEGMLFRWIVSNGKRHSKDQSKLNFAWKRDFRVPEHPKFPTWAVRDALFAEGAAPADHVFKGTAHLSTAVKVRGIPFPVMVRRKVGPANPRERRFLNEHAVLRAIEKSGAAVCAPRVLALGTSHRDLKDQFTIHSYEGPRGDIRHPDHPSEGLLPHEADDLVDQLCELTEIDCEELGSDTLGQDFYRGLRLELLRMVSGLPKETLALARELGLLGNTVRLGEILDRHMVTPRRSVLLHGDLNPWNLVRREDGMGLTLIDWEMAMVGDPLYDLVRHMHLTPTNPDIRQRLFTRWARRMPEECTKGWNEDWNVYRWIETVRSAYVDLDRLVTGDSLEAPNVRRAVDTYAMTLKTATASLGLRDRSTANPYLALALPWPDHGQTRTHEYPADV</sequence>
<accession>A0ABU4F3K4</accession>
<evidence type="ECO:0000313" key="3">
    <source>
        <dbReference type="Proteomes" id="UP001187346"/>
    </source>
</evidence>
<keyword evidence="3" id="KW-1185">Reference proteome</keyword>
<dbReference type="PANTHER" id="PTHR40086:SF1">
    <property type="entry name" value="CELL CYCLE REGULATOR CCRZ"/>
    <property type="match status" value="1"/>
</dbReference>
<dbReference type="Gene3D" id="3.90.1200.10">
    <property type="match status" value="2"/>
</dbReference>
<proteinExistence type="predicted"/>
<comment type="caution">
    <text evidence="2">The sequence shown here is derived from an EMBL/GenBank/DDBJ whole genome shotgun (WGS) entry which is preliminary data.</text>
</comment>
<feature type="domain" description="Aminoglycoside phosphotransferase" evidence="1">
    <location>
        <begin position="39"/>
        <end position="236"/>
    </location>
</feature>
<dbReference type="GO" id="GO:0016740">
    <property type="term" value="F:transferase activity"/>
    <property type="evidence" value="ECO:0007669"/>
    <property type="project" value="UniProtKB-KW"/>
</dbReference>
<dbReference type="EMBL" id="JAWMAJ010000009">
    <property type="protein sequence ID" value="MDV7215179.1"/>
    <property type="molecule type" value="Genomic_DNA"/>
</dbReference>